<reference evidence="6" key="2">
    <citation type="submission" date="2017-05" db="EMBL/GenBank/DDBJ databases">
        <authorList>
            <consortium name="The Broad Institute Genomics Platform"/>
            <consortium name="The Broad Institute Genomic Center for Infectious Diseases"/>
            <person name="Earl A."/>
            <person name="Manson A."/>
            <person name="Schwartman J."/>
            <person name="Gilmore M."/>
            <person name="Abouelleil A."/>
            <person name="Cao P."/>
            <person name="Chapman S."/>
            <person name="Cusick C."/>
            <person name="Shea T."/>
            <person name="Young S."/>
            <person name="Neafsey D."/>
            <person name="Nusbaum C."/>
            <person name="Birren B."/>
        </authorList>
    </citation>
    <scope>NUCLEOTIDE SEQUENCE</scope>
    <source>
        <strain evidence="6">9E7_DIV0242</strain>
    </source>
</reference>
<protein>
    <recommendedName>
        <fullName evidence="8">Gfo/Idh/MocA-like oxidoreductase N-terminal domain-containing protein</fullName>
    </recommendedName>
</protein>
<accession>A0A242K3M2</accession>
<dbReference type="AlphaFoldDB" id="A0A242K3M2"/>
<evidence type="ECO:0008006" key="8">
    <source>
        <dbReference type="Google" id="ProtNLM"/>
    </source>
</evidence>
<evidence type="ECO:0000313" key="5">
    <source>
        <dbReference type="EMBL" id="OTP13513.1"/>
    </source>
</evidence>
<dbReference type="RefSeq" id="WP_086350003.1">
    <property type="nucleotide sequence ID" value="NZ_CP147247.1"/>
</dbReference>
<dbReference type="SUPFAM" id="SSF51735">
    <property type="entry name" value="NAD(P)-binding Rossmann-fold domains"/>
    <property type="match status" value="1"/>
</dbReference>
<reference evidence="6" key="3">
    <citation type="submission" date="2024-03" db="EMBL/GenBank/DDBJ databases">
        <title>The Genome Sequence of Enterococcus sp. DIV0242b.</title>
        <authorList>
            <consortium name="The Broad Institute Genomics Platform"/>
            <consortium name="The Broad Institute Microbial Omics Core"/>
            <consortium name="The Broad Institute Genomic Center for Infectious Diseases"/>
            <person name="Earl A."/>
            <person name="Manson A."/>
            <person name="Gilmore M."/>
            <person name="Schwartman J."/>
            <person name="Shea T."/>
            <person name="Abouelleil A."/>
            <person name="Cao P."/>
            <person name="Chapman S."/>
            <person name="Cusick C."/>
            <person name="Young S."/>
            <person name="Neafsey D."/>
            <person name="Nusbaum C."/>
            <person name="Birren B."/>
        </authorList>
    </citation>
    <scope>NUCLEOTIDE SEQUENCE</scope>
    <source>
        <strain evidence="6">9E7_DIV0242</strain>
    </source>
</reference>
<gene>
    <name evidence="6" type="ORF">A5888_001826</name>
    <name evidence="5" type="ORF">A5888_002991</name>
</gene>
<dbReference type="GO" id="GO:0000166">
    <property type="term" value="F:nucleotide binding"/>
    <property type="evidence" value="ECO:0007669"/>
    <property type="project" value="InterPro"/>
</dbReference>
<evidence type="ECO:0000256" key="2">
    <source>
        <dbReference type="ARBA" id="ARBA00023002"/>
    </source>
</evidence>
<dbReference type="EMBL" id="NGMM01000005">
    <property type="protein sequence ID" value="OTP13513.1"/>
    <property type="molecule type" value="Genomic_DNA"/>
</dbReference>
<dbReference type="InterPro" id="IPR050984">
    <property type="entry name" value="Gfo/Idh/MocA_domain"/>
</dbReference>
<name>A0A242K3M2_9ENTE</name>
<sequence>MKQIRYGILSTAQIVPRFVEGVRESARGEVQAIAARELARAKEVAAELAIPKAYGSYEALCQDEDIDIIYIATYNKGHYEAAKMALTHKKHVLLEKPFTLTFAEAEELFALAKKNKCFLMEAQKAVFLPIASQVKKVIEQGGIGTVRQIRSVTAYPNIDHLKWFHSLDAGGGILHGSGSYPLEFIQFILGSSPISYCGHSSMEKGKTDDQVELSLKFPDQVLASIFLTVQLDIPSDMVIYGENGRIEIPYFWKTDHATIYYNDGREELLTSTVSSEFVFEVDHVNDCLLGGLLESPMMTEKITTDTVRLVEEMYNQWV</sequence>
<dbReference type="Gene3D" id="3.40.50.720">
    <property type="entry name" value="NAD(P)-binding Rossmann-like Domain"/>
    <property type="match status" value="1"/>
</dbReference>
<evidence type="ECO:0000259" key="4">
    <source>
        <dbReference type="Pfam" id="PF22725"/>
    </source>
</evidence>
<proteinExistence type="inferred from homology"/>
<dbReference type="GO" id="GO:0016491">
    <property type="term" value="F:oxidoreductase activity"/>
    <property type="evidence" value="ECO:0007669"/>
    <property type="project" value="UniProtKB-KW"/>
</dbReference>
<dbReference type="InterPro" id="IPR000683">
    <property type="entry name" value="Gfo/Idh/MocA-like_OxRdtase_N"/>
</dbReference>
<feature type="domain" description="Gfo/Idh/MocA-like oxidoreductase N-terminal" evidence="3">
    <location>
        <begin position="5"/>
        <end position="121"/>
    </location>
</feature>
<dbReference type="Proteomes" id="UP000195141">
    <property type="component" value="Chromosome"/>
</dbReference>
<dbReference type="Gene3D" id="3.30.360.10">
    <property type="entry name" value="Dihydrodipicolinate Reductase, domain 2"/>
    <property type="match status" value="1"/>
</dbReference>
<dbReference type="Pfam" id="PF01408">
    <property type="entry name" value="GFO_IDH_MocA"/>
    <property type="match status" value="1"/>
</dbReference>
<evidence type="ECO:0000313" key="7">
    <source>
        <dbReference type="Proteomes" id="UP000195141"/>
    </source>
</evidence>
<keyword evidence="2" id="KW-0560">Oxidoreductase</keyword>
<dbReference type="Pfam" id="PF22725">
    <property type="entry name" value="GFO_IDH_MocA_C3"/>
    <property type="match status" value="1"/>
</dbReference>
<feature type="domain" description="GFO/IDH/MocA-like oxidoreductase" evidence="4">
    <location>
        <begin position="133"/>
        <end position="247"/>
    </location>
</feature>
<reference evidence="5" key="1">
    <citation type="submission" date="2017-05" db="EMBL/GenBank/DDBJ databases">
        <title>The Genome Sequence of Enterococcus sp. 9E7_DIV0242.</title>
        <authorList>
            <consortium name="The Broad Institute Genomics Platform"/>
            <consortium name="The Broad Institute Genomic Center for Infectious Diseases"/>
            <person name="Earl A."/>
            <person name="Manson A."/>
            <person name="Schwartman J."/>
            <person name="Gilmore M."/>
            <person name="Abouelleil A."/>
            <person name="Cao P."/>
            <person name="Chapman S."/>
            <person name="Cusick C."/>
            <person name="Shea T."/>
            <person name="Young S."/>
            <person name="Neafsey D."/>
            <person name="Nusbaum C."/>
            <person name="Birren B."/>
        </authorList>
    </citation>
    <scope>NUCLEOTIDE SEQUENCE [LARGE SCALE GENOMIC DNA]</scope>
    <source>
        <strain evidence="5">9E7_DIV0242</strain>
    </source>
</reference>
<evidence type="ECO:0000313" key="6">
    <source>
        <dbReference type="EMBL" id="WYJ90098.1"/>
    </source>
</evidence>
<comment type="similarity">
    <text evidence="1">Belongs to the Gfo/Idh/MocA family.</text>
</comment>
<dbReference type="InterPro" id="IPR055170">
    <property type="entry name" value="GFO_IDH_MocA-like_dom"/>
</dbReference>
<keyword evidence="7" id="KW-1185">Reference proteome</keyword>
<dbReference type="OrthoDB" id="9815825at2"/>
<dbReference type="EMBL" id="CP147247">
    <property type="protein sequence ID" value="WYJ90098.1"/>
    <property type="molecule type" value="Genomic_DNA"/>
</dbReference>
<evidence type="ECO:0000256" key="1">
    <source>
        <dbReference type="ARBA" id="ARBA00010928"/>
    </source>
</evidence>
<dbReference type="InterPro" id="IPR036291">
    <property type="entry name" value="NAD(P)-bd_dom_sf"/>
</dbReference>
<evidence type="ECO:0000259" key="3">
    <source>
        <dbReference type="Pfam" id="PF01408"/>
    </source>
</evidence>
<organism evidence="5">
    <name type="scientific">Candidatus Enterococcus clewellii</name>
    <dbReference type="NCBI Taxonomy" id="1834193"/>
    <lineage>
        <taxon>Bacteria</taxon>
        <taxon>Bacillati</taxon>
        <taxon>Bacillota</taxon>
        <taxon>Bacilli</taxon>
        <taxon>Lactobacillales</taxon>
        <taxon>Enterococcaceae</taxon>
        <taxon>Enterococcus</taxon>
    </lineage>
</organism>
<dbReference type="PANTHER" id="PTHR22604:SF105">
    <property type="entry name" value="TRANS-1,2-DIHYDROBENZENE-1,2-DIOL DEHYDROGENASE"/>
    <property type="match status" value="1"/>
</dbReference>
<dbReference type="PANTHER" id="PTHR22604">
    <property type="entry name" value="OXIDOREDUCTASES"/>
    <property type="match status" value="1"/>
</dbReference>
<dbReference type="SUPFAM" id="SSF55347">
    <property type="entry name" value="Glyceraldehyde-3-phosphate dehydrogenase-like, C-terminal domain"/>
    <property type="match status" value="1"/>
</dbReference>